<dbReference type="InterPro" id="IPR013783">
    <property type="entry name" value="Ig-like_fold"/>
</dbReference>
<feature type="chain" id="PRO_5021755470" description="Secretion system C-terminal sorting domain-containing protein" evidence="1">
    <location>
        <begin position="21"/>
        <end position="756"/>
    </location>
</feature>
<keyword evidence="1" id="KW-0732">Signal</keyword>
<organism evidence="2 3">
    <name type="scientific">candidate division LCP-89 bacterium B3_LCP</name>
    <dbReference type="NCBI Taxonomy" id="2012998"/>
    <lineage>
        <taxon>Bacteria</taxon>
        <taxon>Pseudomonadati</taxon>
        <taxon>Bacteria division LCP-89</taxon>
    </lineage>
</organism>
<evidence type="ECO:0000313" key="3">
    <source>
        <dbReference type="Proteomes" id="UP000319619"/>
    </source>
</evidence>
<accession>A0A532V0W1</accession>
<dbReference type="Gene3D" id="2.60.40.10">
    <property type="entry name" value="Immunoglobulins"/>
    <property type="match status" value="1"/>
</dbReference>
<feature type="signal peptide" evidence="1">
    <location>
        <begin position="1"/>
        <end position="20"/>
    </location>
</feature>
<proteinExistence type="predicted"/>
<dbReference type="EMBL" id="NJBN01000004">
    <property type="protein sequence ID" value="TKJ40845.1"/>
    <property type="molecule type" value="Genomic_DNA"/>
</dbReference>
<reference evidence="2 3" key="1">
    <citation type="submission" date="2017-06" db="EMBL/GenBank/DDBJ databases">
        <title>Novel microbial phyla capable of carbon fixation and sulfur reduction in deep-sea sediments.</title>
        <authorList>
            <person name="Huang J."/>
            <person name="Baker B."/>
            <person name="Wang Y."/>
        </authorList>
    </citation>
    <scope>NUCLEOTIDE SEQUENCE [LARGE SCALE GENOMIC DNA]</scope>
    <source>
        <strain evidence="2">B3_LCP</strain>
    </source>
</reference>
<gene>
    <name evidence="2" type="ORF">CEE37_07740</name>
</gene>
<evidence type="ECO:0000313" key="2">
    <source>
        <dbReference type="EMBL" id="TKJ40845.1"/>
    </source>
</evidence>
<dbReference type="Proteomes" id="UP000319619">
    <property type="component" value="Unassembled WGS sequence"/>
</dbReference>
<dbReference type="AlphaFoldDB" id="A0A532V0W1"/>
<evidence type="ECO:0000256" key="1">
    <source>
        <dbReference type="SAM" id="SignalP"/>
    </source>
</evidence>
<sequence>MTRWAVLILCGIIIASSVFARSTPVTGKVGPTRQITGDSANDQNLVMDVSNIWTAISNFGRYGDPDANLPSASWPGGSGNDYVWEGRFWVGALVQGKKRVSHADYGDYEFHSAGIGEDPAFLGPDKSIQDSYVIYDDFYPTATHEPLGIKVLQRGLSWSMPEYYEFIGIEYEIVNTGDVGFLPNFYAAWVFDNDVAGLDATEPHIDDNVDYDGWDGDDSDTDLMDIVDPMDLDDDGIDGYDEWGIPYGWSNPDNPNYDPGQIEPDGIYDEYQIYLDDNGPVILGQTGALEGQPIVDAATLEELHGWLISRNMSMIYDGDNNAVQGNDTGERGLPIPCDGWTGGRLIYTPHEPYNTAPEDTLPRPYVHQWWNWNSDPGNDDEKYEYMSATHSAGMGFQFIPNPREIGAPTFDYRWLTSSGPFSFAPYDTLRFVYAFCMGQGLKGVRYSADQAMVAYYAGSTNSSPAEPSNSVEDDHWVLPVPPPIPNLNYTGIESGVRLAWDNHAEFEPDPLLGVSDFEGYKVYRAPYAPTGWSLIYACDNLTDSLVYVITTEGDTLNLGAKIDLDPVGHSFVDTGGVTPWGTDFERPVNNVPYYYAVVSYDTYKPATPTSAEFLSQESARANYLKDPSSGAPMPVYPQIFAGTEEGQDPQGGSAGGSTAYTDLSQVKVVPNPYRGTNLFEARYESIIRFINLPPSCKITLLTLSGDIVQTLDHIDGTDSEAWDLLSKNTQSVVSGLYLYVIETNSEKIMGKFVIAR</sequence>
<name>A0A532V0W1_UNCL8</name>
<evidence type="ECO:0008006" key="4">
    <source>
        <dbReference type="Google" id="ProtNLM"/>
    </source>
</evidence>
<protein>
    <recommendedName>
        <fullName evidence="4">Secretion system C-terminal sorting domain-containing protein</fullName>
    </recommendedName>
</protein>
<comment type="caution">
    <text evidence="2">The sequence shown here is derived from an EMBL/GenBank/DDBJ whole genome shotgun (WGS) entry which is preliminary data.</text>
</comment>